<gene>
    <name evidence="1" type="ORF">PCANC_06556</name>
</gene>
<name>A0A2N5VAC1_9BASI</name>
<dbReference type="EMBL" id="PGCJ01000115">
    <property type="protein sequence ID" value="PLW46856.1"/>
    <property type="molecule type" value="Genomic_DNA"/>
</dbReference>
<proteinExistence type="predicted"/>
<dbReference type="Proteomes" id="UP000235388">
    <property type="component" value="Unassembled WGS sequence"/>
</dbReference>
<evidence type="ECO:0000313" key="2">
    <source>
        <dbReference type="Proteomes" id="UP000235388"/>
    </source>
</evidence>
<comment type="caution">
    <text evidence="1">The sequence shown here is derived from an EMBL/GenBank/DDBJ whole genome shotgun (WGS) entry which is preliminary data.</text>
</comment>
<accession>A0A2N5VAC1</accession>
<dbReference type="AlphaFoldDB" id="A0A2N5VAC1"/>
<reference evidence="1 2" key="1">
    <citation type="submission" date="2017-11" db="EMBL/GenBank/DDBJ databases">
        <title>De novo assembly and phasing of dikaryotic genomes from two isolates of Puccinia coronata f. sp. avenae, the causal agent of oat crown rust.</title>
        <authorList>
            <person name="Miller M.E."/>
            <person name="Zhang Y."/>
            <person name="Omidvar V."/>
            <person name="Sperschneider J."/>
            <person name="Schwessinger B."/>
            <person name="Raley C."/>
            <person name="Palmer J.M."/>
            <person name="Garnica D."/>
            <person name="Upadhyaya N."/>
            <person name="Rathjen J."/>
            <person name="Taylor J.M."/>
            <person name="Park R.F."/>
            <person name="Dodds P.N."/>
            <person name="Hirsch C.D."/>
            <person name="Kianian S.F."/>
            <person name="Figueroa M."/>
        </authorList>
    </citation>
    <scope>NUCLEOTIDE SEQUENCE [LARGE SCALE GENOMIC DNA]</scope>
    <source>
        <strain evidence="1">12NC29</strain>
    </source>
</reference>
<keyword evidence="2" id="KW-1185">Reference proteome</keyword>
<sequence>MQRPQRICYFQSPLNFFPARIVSGHEFVFLSEINDRPHDYHMIAIPRSGQYQSVCSGLKLFRQSLKTFPVNVYREPLDIGWFSRIK</sequence>
<protein>
    <submittedName>
        <fullName evidence="1">Uncharacterized protein</fullName>
    </submittedName>
</protein>
<evidence type="ECO:0000313" key="1">
    <source>
        <dbReference type="EMBL" id="PLW46856.1"/>
    </source>
</evidence>
<organism evidence="1 2">
    <name type="scientific">Puccinia coronata f. sp. avenae</name>
    <dbReference type="NCBI Taxonomy" id="200324"/>
    <lineage>
        <taxon>Eukaryota</taxon>
        <taxon>Fungi</taxon>
        <taxon>Dikarya</taxon>
        <taxon>Basidiomycota</taxon>
        <taxon>Pucciniomycotina</taxon>
        <taxon>Pucciniomycetes</taxon>
        <taxon>Pucciniales</taxon>
        <taxon>Pucciniaceae</taxon>
        <taxon>Puccinia</taxon>
    </lineage>
</organism>